<feature type="repeat" description="TPR" evidence="5">
    <location>
        <begin position="724"/>
        <end position="757"/>
    </location>
</feature>
<evidence type="ECO:0000313" key="9">
    <source>
        <dbReference type="EMBL" id="EMI27435.1"/>
    </source>
</evidence>
<evidence type="ECO:0000256" key="4">
    <source>
        <dbReference type="ARBA" id="ARBA00023136"/>
    </source>
</evidence>
<dbReference type="Gene3D" id="1.25.40.10">
    <property type="entry name" value="Tetratricopeptide repeat domain"/>
    <property type="match status" value="1"/>
</dbReference>
<feature type="transmembrane region" description="Helical" evidence="7">
    <location>
        <begin position="130"/>
        <end position="148"/>
    </location>
</feature>
<evidence type="ECO:0000256" key="3">
    <source>
        <dbReference type="ARBA" id="ARBA00022989"/>
    </source>
</evidence>
<dbReference type="InterPro" id="IPR007016">
    <property type="entry name" value="O-antigen_ligase-rel_domated"/>
</dbReference>
<evidence type="ECO:0000256" key="5">
    <source>
        <dbReference type="PROSITE-ProRule" id="PRU00339"/>
    </source>
</evidence>
<evidence type="ECO:0000259" key="8">
    <source>
        <dbReference type="Pfam" id="PF04932"/>
    </source>
</evidence>
<keyword evidence="2 7" id="KW-0812">Transmembrane</keyword>
<dbReference type="AlphaFoldDB" id="M5S7G4"/>
<dbReference type="PANTHER" id="PTHR37422">
    <property type="entry name" value="TEICHURONIC ACID BIOSYNTHESIS PROTEIN TUAE"/>
    <property type="match status" value="1"/>
</dbReference>
<comment type="caution">
    <text evidence="9">The sequence shown here is derived from an EMBL/GenBank/DDBJ whole genome shotgun (WGS) entry which is preliminary data.</text>
</comment>
<feature type="domain" description="O-antigen ligase-related" evidence="8">
    <location>
        <begin position="254"/>
        <end position="399"/>
    </location>
</feature>
<dbReference type="InterPro" id="IPR011990">
    <property type="entry name" value="TPR-like_helical_dom_sf"/>
</dbReference>
<keyword evidence="5" id="KW-0802">TPR repeat</keyword>
<dbReference type="GO" id="GO:0016020">
    <property type="term" value="C:membrane"/>
    <property type="evidence" value="ECO:0007669"/>
    <property type="project" value="UniProtKB-SubCell"/>
</dbReference>
<dbReference type="InterPro" id="IPR019734">
    <property type="entry name" value="TPR_rpt"/>
</dbReference>
<feature type="transmembrane region" description="Helical" evidence="7">
    <location>
        <begin position="540"/>
        <end position="564"/>
    </location>
</feature>
<feature type="transmembrane region" description="Helical" evidence="7">
    <location>
        <begin position="447"/>
        <end position="467"/>
    </location>
</feature>
<feature type="transmembrane region" description="Helical" evidence="7">
    <location>
        <begin position="392"/>
        <end position="410"/>
    </location>
</feature>
<comment type="subcellular location">
    <subcellularLocation>
        <location evidence="1">Membrane</location>
        <topology evidence="1">Multi-pass membrane protein</topology>
    </subcellularLocation>
</comment>
<keyword evidence="3 7" id="KW-1133">Transmembrane helix</keyword>
<feature type="transmembrane region" description="Helical" evidence="7">
    <location>
        <begin position="269"/>
        <end position="285"/>
    </location>
</feature>
<reference evidence="9 10" key="1">
    <citation type="journal article" date="2013" name="Mar. Genomics">
        <title>Expression of sulfatases in Rhodopirellula baltica and the diversity of sulfatases in the genus Rhodopirellula.</title>
        <authorList>
            <person name="Wegner C.E."/>
            <person name="Richter-Heitmann T."/>
            <person name="Klindworth A."/>
            <person name="Klockow C."/>
            <person name="Richter M."/>
            <person name="Achstetter T."/>
            <person name="Glockner F.O."/>
            <person name="Harder J."/>
        </authorList>
    </citation>
    <scope>NUCLEOTIDE SEQUENCE [LARGE SCALE GENOMIC DNA]</scope>
    <source>
        <strain evidence="9 10">SH398</strain>
    </source>
</reference>
<dbReference type="SUPFAM" id="SSF48452">
    <property type="entry name" value="TPR-like"/>
    <property type="match status" value="1"/>
</dbReference>
<dbReference type="Pfam" id="PF04932">
    <property type="entry name" value="Wzy_C"/>
    <property type="match status" value="1"/>
</dbReference>
<name>M5S7G4_9BACT</name>
<feature type="transmembrane region" description="Helical" evidence="7">
    <location>
        <begin position="34"/>
        <end position="55"/>
    </location>
</feature>
<accession>M5S7G4</accession>
<feature type="compositionally biased region" description="Polar residues" evidence="6">
    <location>
        <begin position="514"/>
        <end position="523"/>
    </location>
</feature>
<organism evidence="9 10">
    <name type="scientific">Rhodopirellula europaea SH398</name>
    <dbReference type="NCBI Taxonomy" id="1263868"/>
    <lineage>
        <taxon>Bacteria</taxon>
        <taxon>Pseudomonadati</taxon>
        <taxon>Planctomycetota</taxon>
        <taxon>Planctomycetia</taxon>
        <taxon>Pirellulales</taxon>
        <taxon>Pirellulaceae</taxon>
        <taxon>Rhodopirellula</taxon>
    </lineage>
</organism>
<dbReference type="EMBL" id="ANOF01000063">
    <property type="protein sequence ID" value="EMI27435.1"/>
    <property type="molecule type" value="Genomic_DNA"/>
</dbReference>
<dbReference type="PANTHER" id="PTHR37422:SF23">
    <property type="entry name" value="TEICHURONIC ACID BIOSYNTHESIS PROTEIN TUAE"/>
    <property type="match status" value="1"/>
</dbReference>
<dbReference type="PROSITE" id="PS50005">
    <property type="entry name" value="TPR"/>
    <property type="match status" value="1"/>
</dbReference>
<evidence type="ECO:0000313" key="10">
    <source>
        <dbReference type="Proteomes" id="UP000011996"/>
    </source>
</evidence>
<evidence type="ECO:0000256" key="7">
    <source>
        <dbReference type="SAM" id="Phobius"/>
    </source>
</evidence>
<dbReference type="STRING" id="1263868.RESH_01837"/>
<sequence>MSVLRTTLLWISASILVLIPLCLAADFGGILHWSQYVAATGILVAMLLSLVGLTDTTASSGLRQHKLLIPLGLLVLLAWIQTMPLPSSLVGLLSPGSQDAYSTWLDGLVPAEEQPSIHAMSVSPFDTHHVAMLLTLLLPLSFAASIVFHARNRLTMLLSAIAITGASVAIIGFYRKLDPTADIWFFQSKSSGFAGFVNRNNAALMLNFGLAASLGLLSWRMMALHNIELDDPDFEFNDLLALISDRESLIGLLSSITCVAGLLLNGSRGGVVAALFGLVFAFGYVRPRRGMIGLPVLAVVIAISVAILTVPMQLNLESITRLEMISANADTLQKDGRLLHWQDGWNAAMAYLPMGSGISTYGYSYLPYQSQSPGPWFEHADNLWLEMLVETGLPGVVITVLLFVILLRSLRRLSTSADPVDQGVRVAAWYAIAAVAASQFFDFGLIMPANLFVAVVLATAVVSRQVAGGGLQAPMPEEEDDPYHAMAMADPEYAMAMAAAERQEEAAAAEVGPESTTDNTKSASGGAKIKLKSTSKWGRLTSSVSVGAIAVGIILLSVLAIPGLKNDAESESLVRRIQSEYSGMKFQPEVLEQVESLLAENLDYNPFPETRTLLAATQRDRGRLAETLEWRPTTIEQAGEIYAKTNLNERELDYPPPLAAMTRDPLKSILHYEDAWNTSLAGVVTCPLGQASRASLVQLQSVLEPQPETSVAVKHLAKFYSTEPIRLMRLGRRAFMIGDYDSAVSTFRDSLALRPGLASQLMPLFRVNQDKLPLSKVIPEQSQAIELAAADVMLWDEPDQPFLQYAASSIDCSRASNLAGRAKCQALLSRIHFTLSDTEKATKSGEEAIRLMPDEPRYRVQLIEQMLITGNRKDALRHSRMGREAFPKDKRFQQFVDRIAEADRKEMLEPSLPKDDTLPSVESILN</sequence>
<feature type="transmembrane region" description="Helical" evidence="7">
    <location>
        <begin position="292"/>
        <end position="314"/>
    </location>
</feature>
<keyword evidence="4 7" id="KW-0472">Membrane</keyword>
<evidence type="ECO:0000256" key="2">
    <source>
        <dbReference type="ARBA" id="ARBA00022692"/>
    </source>
</evidence>
<dbReference type="Proteomes" id="UP000011996">
    <property type="component" value="Unassembled WGS sequence"/>
</dbReference>
<proteinExistence type="predicted"/>
<gene>
    <name evidence="9" type="ORF">RESH_01837</name>
</gene>
<evidence type="ECO:0000256" key="6">
    <source>
        <dbReference type="SAM" id="MobiDB-lite"/>
    </source>
</evidence>
<dbReference type="PATRIC" id="fig|1263868.3.peg.1988"/>
<protein>
    <submittedName>
        <fullName evidence="9">Signal peptide protein</fullName>
    </submittedName>
</protein>
<dbReference type="InterPro" id="IPR051533">
    <property type="entry name" value="WaaL-like"/>
</dbReference>
<feature type="region of interest" description="Disordered" evidence="6">
    <location>
        <begin position="505"/>
        <end position="525"/>
    </location>
</feature>
<feature type="transmembrane region" description="Helical" evidence="7">
    <location>
        <begin position="155"/>
        <end position="174"/>
    </location>
</feature>
<feature type="transmembrane region" description="Helical" evidence="7">
    <location>
        <begin position="67"/>
        <end position="85"/>
    </location>
</feature>
<feature type="transmembrane region" description="Helical" evidence="7">
    <location>
        <begin position="422"/>
        <end position="441"/>
    </location>
</feature>
<evidence type="ECO:0000256" key="1">
    <source>
        <dbReference type="ARBA" id="ARBA00004141"/>
    </source>
</evidence>